<protein>
    <submittedName>
        <fullName evidence="2">Uncharacterized protein</fullName>
    </submittedName>
</protein>
<dbReference type="EMBL" id="JAHUTI010022824">
    <property type="protein sequence ID" value="MED6240042.1"/>
    <property type="molecule type" value="Genomic_DNA"/>
</dbReference>
<proteinExistence type="predicted"/>
<keyword evidence="3" id="KW-1185">Reference proteome</keyword>
<gene>
    <name evidence="2" type="ORF">ATANTOWER_015202</name>
</gene>
<accession>A0ABU7APL6</accession>
<sequence length="142" mass="15832">MKWAHRVSWKQPMSSGTSGNRSGSDGNMPHTVEFQFSSSWLEQDLTSEPEFVVSRATRTDICQGALRENFCYPGTVRLEKLVPVCGNVSTTNRFLRAPVCSGKTCFLSVEGFSSFAEKLKSAEAGSRIWIWIRHYSDLVGTS</sequence>
<evidence type="ECO:0000256" key="1">
    <source>
        <dbReference type="SAM" id="MobiDB-lite"/>
    </source>
</evidence>
<organism evidence="2 3">
    <name type="scientific">Ataeniobius toweri</name>
    <dbReference type="NCBI Taxonomy" id="208326"/>
    <lineage>
        <taxon>Eukaryota</taxon>
        <taxon>Metazoa</taxon>
        <taxon>Chordata</taxon>
        <taxon>Craniata</taxon>
        <taxon>Vertebrata</taxon>
        <taxon>Euteleostomi</taxon>
        <taxon>Actinopterygii</taxon>
        <taxon>Neopterygii</taxon>
        <taxon>Teleostei</taxon>
        <taxon>Neoteleostei</taxon>
        <taxon>Acanthomorphata</taxon>
        <taxon>Ovalentaria</taxon>
        <taxon>Atherinomorphae</taxon>
        <taxon>Cyprinodontiformes</taxon>
        <taxon>Goodeidae</taxon>
        <taxon>Ataeniobius</taxon>
    </lineage>
</organism>
<evidence type="ECO:0000313" key="2">
    <source>
        <dbReference type="EMBL" id="MED6240042.1"/>
    </source>
</evidence>
<comment type="caution">
    <text evidence="2">The sequence shown here is derived from an EMBL/GenBank/DDBJ whole genome shotgun (WGS) entry which is preliminary data.</text>
</comment>
<name>A0ABU7APL6_9TELE</name>
<evidence type="ECO:0000313" key="3">
    <source>
        <dbReference type="Proteomes" id="UP001345963"/>
    </source>
</evidence>
<dbReference type="Proteomes" id="UP001345963">
    <property type="component" value="Unassembled WGS sequence"/>
</dbReference>
<feature type="compositionally biased region" description="Polar residues" evidence="1">
    <location>
        <begin position="11"/>
        <end position="25"/>
    </location>
</feature>
<reference evidence="2 3" key="1">
    <citation type="submission" date="2021-07" db="EMBL/GenBank/DDBJ databases">
        <authorList>
            <person name="Palmer J.M."/>
        </authorList>
    </citation>
    <scope>NUCLEOTIDE SEQUENCE [LARGE SCALE GENOMIC DNA]</scope>
    <source>
        <strain evidence="2 3">AT_MEX2019</strain>
        <tissue evidence="2">Muscle</tissue>
    </source>
</reference>
<feature type="region of interest" description="Disordered" evidence="1">
    <location>
        <begin position="1"/>
        <end position="28"/>
    </location>
</feature>